<accession>A0A8S9Z3U6</accession>
<dbReference type="Proteomes" id="UP000822476">
    <property type="component" value="Unassembled WGS sequence"/>
</dbReference>
<evidence type="ECO:0000256" key="1">
    <source>
        <dbReference type="SAM" id="MobiDB-lite"/>
    </source>
</evidence>
<evidence type="ECO:0000313" key="2">
    <source>
        <dbReference type="EMBL" id="KAF7257787.1"/>
    </source>
</evidence>
<reference evidence="2" key="1">
    <citation type="submission" date="2019-07" db="EMBL/GenBank/DDBJ databases">
        <title>Annotation for the trematode Paragonimus miyazaki's.</title>
        <authorList>
            <person name="Choi Y.-J."/>
        </authorList>
    </citation>
    <scope>NUCLEOTIDE SEQUENCE</scope>
    <source>
        <strain evidence="2">Japan</strain>
    </source>
</reference>
<gene>
    <name evidence="2" type="ORF">EG68_06806</name>
</gene>
<sequence>MTKNTSFFESECTSKASFDSLQGDKTTIPDLVEGIVSTLSTVTSGLQALETQTDQSLQPPNSSKPAVMPAMFKSPARTQEDLDAREPELATSDVYDVFNATVYVVITTCR</sequence>
<feature type="compositionally biased region" description="Polar residues" evidence="1">
    <location>
        <begin position="50"/>
        <end position="64"/>
    </location>
</feature>
<keyword evidence="3" id="KW-1185">Reference proteome</keyword>
<proteinExistence type="predicted"/>
<organism evidence="2 3">
    <name type="scientific">Paragonimus skrjabini miyazakii</name>
    <dbReference type="NCBI Taxonomy" id="59628"/>
    <lineage>
        <taxon>Eukaryota</taxon>
        <taxon>Metazoa</taxon>
        <taxon>Spiralia</taxon>
        <taxon>Lophotrochozoa</taxon>
        <taxon>Platyhelminthes</taxon>
        <taxon>Trematoda</taxon>
        <taxon>Digenea</taxon>
        <taxon>Plagiorchiida</taxon>
        <taxon>Troglotremata</taxon>
        <taxon>Troglotrematidae</taxon>
        <taxon>Paragonimus</taxon>
    </lineage>
</organism>
<comment type="caution">
    <text evidence="2">The sequence shown here is derived from an EMBL/GenBank/DDBJ whole genome shotgun (WGS) entry which is preliminary data.</text>
</comment>
<protein>
    <submittedName>
        <fullName evidence="2">Uncharacterized protein</fullName>
    </submittedName>
</protein>
<dbReference type="EMBL" id="JTDE01002151">
    <property type="protein sequence ID" value="KAF7257787.1"/>
    <property type="molecule type" value="Genomic_DNA"/>
</dbReference>
<dbReference type="AlphaFoldDB" id="A0A8S9Z3U6"/>
<evidence type="ECO:0000313" key="3">
    <source>
        <dbReference type="Proteomes" id="UP000822476"/>
    </source>
</evidence>
<name>A0A8S9Z3U6_9TREM</name>
<feature type="region of interest" description="Disordered" evidence="1">
    <location>
        <begin position="50"/>
        <end position="83"/>
    </location>
</feature>